<name>A0A175VTG8_9PEZI</name>
<dbReference type="InterPro" id="IPR001223">
    <property type="entry name" value="Glyco_hydro18_cat"/>
</dbReference>
<evidence type="ECO:0000256" key="5">
    <source>
        <dbReference type="ARBA" id="ARBA00022525"/>
    </source>
</evidence>
<accession>A0A175VTG8</accession>
<dbReference type="PANTHER" id="PTHR11177">
    <property type="entry name" value="CHITINASE"/>
    <property type="match status" value="1"/>
</dbReference>
<dbReference type="SUPFAM" id="SSF51445">
    <property type="entry name" value="(Trans)glycosidases"/>
    <property type="match status" value="1"/>
</dbReference>
<dbReference type="OrthoDB" id="73875at2759"/>
<dbReference type="Gene3D" id="3.10.50.10">
    <property type="match status" value="1"/>
</dbReference>
<feature type="signal peptide" evidence="14">
    <location>
        <begin position="1"/>
        <end position="18"/>
    </location>
</feature>
<keyword evidence="9" id="KW-0119">Carbohydrate metabolism</keyword>
<dbReference type="EMBL" id="LCTW02000318">
    <property type="protein sequence ID" value="KXX74816.1"/>
    <property type="molecule type" value="Genomic_DNA"/>
</dbReference>
<dbReference type="PROSITE" id="PS50941">
    <property type="entry name" value="CHIT_BIND_I_2"/>
    <property type="match status" value="1"/>
</dbReference>
<evidence type="ECO:0000256" key="9">
    <source>
        <dbReference type="ARBA" id="ARBA00023277"/>
    </source>
</evidence>
<sequence length="523" mass="58240">MKASLLLLAIGQIEVAHARDFWHNGALWRRALQGFAAQAEGSQTGAWVLWSIGSCYGERCLRGGPNFCGPGCTSQCNWKSECDPGWGIQYSNASTCPLNVCCSEFGFCGTTEGFCGSKKVASPECPGGKSSDKRTIGYYEGWNLQRPCGTMPPEDIPLGIYTHINFAFALIDPQTFRIAPMDNETPKLYTRVTKLKQNQPDLQVWIAIGGWAMNDPGPWRTAFSDLCKSQTAQDAFFESLISFMIQNGFDGVDLDWEYPVAEDRGGIPEDFENYVNFLRRLRQRLNATGRLFGVTLTLPASYWYLRGFDIIELEPHIDWFNIMTYDIHGVWDSTVRSLGPYVYAHTNLTEINMGLELLWRNNINPERVVMGLGFYGRSFSLEDPGCKAAGCPFSDGARGGECTGTPGVLSAAEINAIIQDGATVTFDEAAAVKIVTWDNDQWVSWDDAETLKLKIDFANRRCLGGTMVWAIDLDDGTLIDALAENLSRNKSIVLEDLPRLLPDLGTSFPSDWDDLRKREFMRG</sequence>
<keyword evidence="7 13" id="KW-0378">Hydrolase</keyword>
<dbReference type="SMART" id="SM00270">
    <property type="entry name" value="ChtBD1"/>
    <property type="match status" value="1"/>
</dbReference>
<organism evidence="18 19">
    <name type="scientific">Madurella mycetomatis</name>
    <dbReference type="NCBI Taxonomy" id="100816"/>
    <lineage>
        <taxon>Eukaryota</taxon>
        <taxon>Fungi</taxon>
        <taxon>Dikarya</taxon>
        <taxon>Ascomycota</taxon>
        <taxon>Pezizomycotina</taxon>
        <taxon>Sordariomycetes</taxon>
        <taxon>Sordariomycetidae</taxon>
        <taxon>Sordariales</taxon>
        <taxon>Sordariales incertae sedis</taxon>
        <taxon>Madurella</taxon>
    </lineage>
</organism>
<dbReference type="Pfam" id="PF00704">
    <property type="entry name" value="Glyco_hydro_18"/>
    <property type="match status" value="1"/>
</dbReference>
<evidence type="ECO:0000256" key="8">
    <source>
        <dbReference type="ARBA" id="ARBA00023024"/>
    </source>
</evidence>
<dbReference type="InterPro" id="IPR001579">
    <property type="entry name" value="Glyco_hydro_18_chit_AS"/>
</dbReference>
<feature type="domain" description="GH18" evidence="16">
    <location>
        <begin position="133"/>
        <end position="489"/>
    </location>
</feature>
<dbReference type="EMBL" id="LCTW02000419">
    <property type="protein sequence ID" value="KXX73815.1"/>
    <property type="molecule type" value="Genomic_DNA"/>
</dbReference>
<dbReference type="Proteomes" id="UP000078237">
    <property type="component" value="Unassembled WGS sequence"/>
</dbReference>
<evidence type="ECO:0000256" key="12">
    <source>
        <dbReference type="PROSITE-ProRule" id="PRU00261"/>
    </source>
</evidence>
<comment type="caution">
    <text evidence="18">The sequence shown here is derived from an EMBL/GenBank/DDBJ whole genome shotgun (WGS) entry which is preliminary data.</text>
</comment>
<dbReference type="AlphaFoldDB" id="A0A175VTG8"/>
<dbReference type="VEuPathDB" id="FungiDB:MMYC01_208649"/>
<keyword evidence="5" id="KW-0964">Secreted</keyword>
<dbReference type="PROSITE" id="PS00026">
    <property type="entry name" value="CHIT_BIND_I_1"/>
    <property type="match status" value="1"/>
</dbReference>
<reference evidence="19" key="2">
    <citation type="submission" date="2015-06" db="EMBL/GenBank/DDBJ databases">
        <authorList>
            <person name="van de Sande W.W.J."/>
        </authorList>
    </citation>
    <scope>NUCLEOTIDE SEQUENCE [LARGE SCALE GENOMIC DNA]</scope>
    <source>
        <strain evidence="19">mm55</strain>
    </source>
</reference>
<evidence type="ECO:0000313" key="17">
    <source>
        <dbReference type="EMBL" id="KXX73815.1"/>
    </source>
</evidence>
<evidence type="ECO:0000256" key="2">
    <source>
        <dbReference type="ARBA" id="ARBA00004613"/>
    </source>
</evidence>
<feature type="disulfide bond" evidence="12">
    <location>
        <begin position="96"/>
        <end position="108"/>
    </location>
</feature>
<keyword evidence="10 13" id="KW-0326">Glycosidase</keyword>
<evidence type="ECO:0000313" key="18">
    <source>
        <dbReference type="EMBL" id="KXX74816.1"/>
    </source>
</evidence>
<dbReference type="PROSITE" id="PS01095">
    <property type="entry name" value="GH18_1"/>
    <property type="match status" value="1"/>
</dbReference>
<dbReference type="SUPFAM" id="SSF57016">
    <property type="entry name" value="Plant lectins/antimicrobial peptides"/>
    <property type="match status" value="1"/>
</dbReference>
<dbReference type="InterPro" id="IPR011583">
    <property type="entry name" value="Chitinase_II/V-like_cat"/>
</dbReference>
<dbReference type="GO" id="GO:0005576">
    <property type="term" value="C:extracellular region"/>
    <property type="evidence" value="ECO:0007669"/>
    <property type="project" value="UniProtKB-SubCell"/>
</dbReference>
<dbReference type="GO" id="GO:0006032">
    <property type="term" value="P:chitin catabolic process"/>
    <property type="evidence" value="ECO:0007669"/>
    <property type="project" value="UniProtKB-KW"/>
</dbReference>
<dbReference type="InterPro" id="IPR001002">
    <property type="entry name" value="Chitin-bd_1"/>
</dbReference>
<evidence type="ECO:0000256" key="13">
    <source>
        <dbReference type="RuleBase" id="RU000489"/>
    </source>
</evidence>
<keyword evidence="12" id="KW-1015">Disulfide bond</keyword>
<dbReference type="STRING" id="100816.A0A175VTG8"/>
<dbReference type="GO" id="GO:0008061">
    <property type="term" value="F:chitin binding"/>
    <property type="evidence" value="ECO:0007669"/>
    <property type="project" value="UniProtKB-UniRule"/>
</dbReference>
<dbReference type="EC" id="3.2.1.14" evidence="4"/>
<dbReference type="InterPro" id="IPR018371">
    <property type="entry name" value="Chitin-binding_1_CS"/>
</dbReference>
<proteinExistence type="inferred from homology"/>
<feature type="domain" description="Chitin-binding type-1" evidence="15">
    <location>
        <begin position="79"/>
        <end position="132"/>
    </location>
</feature>
<evidence type="ECO:0000259" key="16">
    <source>
        <dbReference type="PROSITE" id="PS51910"/>
    </source>
</evidence>
<dbReference type="Gene3D" id="3.30.60.10">
    <property type="entry name" value="Endochitinase-like"/>
    <property type="match status" value="1"/>
</dbReference>
<protein>
    <recommendedName>
        <fullName evidence="4">chitinase</fullName>
        <ecNumber evidence="4">3.2.1.14</ecNumber>
    </recommendedName>
</protein>
<dbReference type="InterPro" id="IPR036861">
    <property type="entry name" value="Endochitinase-like_sf"/>
</dbReference>
<dbReference type="InterPro" id="IPR017853">
    <property type="entry name" value="GH"/>
</dbReference>
<comment type="catalytic activity">
    <reaction evidence="1">
        <text>Random endo-hydrolysis of N-acetyl-beta-D-glucosaminide (1-&gt;4)-beta-linkages in chitin and chitodextrins.</text>
        <dbReference type="EC" id="3.2.1.14"/>
    </reaction>
</comment>
<dbReference type="Pfam" id="PF00187">
    <property type="entry name" value="Chitin_bind_1"/>
    <property type="match status" value="1"/>
</dbReference>
<dbReference type="GO" id="GO:0008843">
    <property type="term" value="F:endochitinase activity"/>
    <property type="evidence" value="ECO:0007669"/>
    <property type="project" value="UniProtKB-EC"/>
</dbReference>
<dbReference type="SMART" id="SM00636">
    <property type="entry name" value="Glyco_18"/>
    <property type="match status" value="1"/>
</dbReference>
<comment type="subcellular location">
    <subcellularLocation>
        <location evidence="2">Secreted</location>
    </subcellularLocation>
</comment>
<dbReference type="Gene3D" id="3.20.20.80">
    <property type="entry name" value="Glycosidases"/>
    <property type="match status" value="1"/>
</dbReference>
<evidence type="ECO:0000256" key="4">
    <source>
        <dbReference type="ARBA" id="ARBA00012729"/>
    </source>
</evidence>
<dbReference type="CDD" id="cd00035">
    <property type="entry name" value="ChtBD1"/>
    <property type="match status" value="1"/>
</dbReference>
<dbReference type="PROSITE" id="PS51910">
    <property type="entry name" value="GH18_2"/>
    <property type="match status" value="1"/>
</dbReference>
<evidence type="ECO:0000256" key="6">
    <source>
        <dbReference type="ARBA" id="ARBA00022669"/>
    </source>
</evidence>
<evidence type="ECO:0000256" key="10">
    <source>
        <dbReference type="ARBA" id="ARBA00023295"/>
    </source>
</evidence>
<keyword evidence="6 12" id="KW-0147">Chitin-binding</keyword>
<evidence type="ECO:0000256" key="3">
    <source>
        <dbReference type="ARBA" id="ARBA00008682"/>
    </source>
</evidence>
<keyword evidence="19" id="KW-1185">Reference proteome</keyword>
<comment type="similarity">
    <text evidence="3">Belongs to the glycosyl hydrolase 18 family. Chitinase class V subfamily.</text>
</comment>
<evidence type="ECO:0000313" key="19">
    <source>
        <dbReference type="Proteomes" id="UP000078237"/>
    </source>
</evidence>
<dbReference type="InterPro" id="IPR050314">
    <property type="entry name" value="Glycosyl_Hydrlase_18"/>
</dbReference>
<feature type="chain" id="PRO_5014045976" description="chitinase" evidence="14">
    <location>
        <begin position="19"/>
        <end position="523"/>
    </location>
</feature>
<evidence type="ECO:0000256" key="11">
    <source>
        <dbReference type="ARBA" id="ARBA00023326"/>
    </source>
</evidence>
<reference evidence="18" key="1">
    <citation type="submission" date="2015-06" db="EMBL/GenBank/DDBJ databases">
        <authorList>
            <person name="Hoefler B.C."/>
            <person name="Straight P.D."/>
        </authorList>
    </citation>
    <scope>NUCLEOTIDE SEQUENCE [LARGE SCALE GENOMIC DNA]</scope>
    <source>
        <strain evidence="18">Mm55</strain>
    </source>
</reference>
<dbReference type="VEuPathDB" id="FungiDB:MMYC01_209787"/>
<dbReference type="SUPFAM" id="SSF54556">
    <property type="entry name" value="Chitinase insertion domain"/>
    <property type="match status" value="1"/>
</dbReference>
<keyword evidence="14" id="KW-0732">Signal</keyword>
<evidence type="ECO:0000256" key="7">
    <source>
        <dbReference type="ARBA" id="ARBA00022801"/>
    </source>
</evidence>
<gene>
    <name evidence="18" type="ORF">MMYC01_208649</name>
    <name evidence="17" type="ORF">MMYC01_209787</name>
</gene>
<keyword evidence="11" id="KW-0624">Polysaccharide degradation</keyword>
<dbReference type="GO" id="GO:0000272">
    <property type="term" value="P:polysaccharide catabolic process"/>
    <property type="evidence" value="ECO:0007669"/>
    <property type="project" value="UniProtKB-KW"/>
</dbReference>
<reference evidence="18 19" key="3">
    <citation type="submission" date="2016-01" db="EMBL/GenBank/DDBJ databases">
        <title>Madurella mycetomatis genome sequencing.</title>
        <authorList>
            <person name="Van De Sande W."/>
        </authorList>
    </citation>
    <scope>NUCLEOTIDE SEQUENCE [LARGE SCALE GENOMIC DNA]</scope>
    <source>
        <strain evidence="18">Mm55</strain>
        <strain evidence="19">mm55</strain>
    </source>
</reference>
<evidence type="ECO:0000256" key="14">
    <source>
        <dbReference type="SAM" id="SignalP"/>
    </source>
</evidence>
<feature type="disulfide bond" evidence="12">
    <location>
        <begin position="101"/>
        <end position="115"/>
    </location>
</feature>
<keyword evidence="8" id="KW-0146">Chitin degradation</keyword>
<evidence type="ECO:0000259" key="15">
    <source>
        <dbReference type="PROSITE" id="PS50941"/>
    </source>
</evidence>
<comment type="caution">
    <text evidence="12">Lacks conserved residue(s) required for the propagation of feature annotation.</text>
</comment>
<dbReference type="InterPro" id="IPR029070">
    <property type="entry name" value="Chitinase_insertion_sf"/>
</dbReference>
<evidence type="ECO:0000256" key="1">
    <source>
        <dbReference type="ARBA" id="ARBA00000822"/>
    </source>
</evidence>
<dbReference type="PANTHER" id="PTHR11177:SF333">
    <property type="entry name" value="CHITINASE"/>
    <property type="match status" value="1"/>
</dbReference>